<sequence>MTQPCAKTRIVILGSKFVGKTTIADWFAQKQRATELQSTKSHQHVLKTPDIIVTEVTKLSALTNMNIRRADALVLVYAVNDSDSFENMCFMRDTIVNIHSSDFPIVVVGNKKDILERKVHPVVADCLVTIDWEHPHVEVSAKNGDDELKAIFDKLFLHLALTRKSLQTGTFGCQQTMTIRRKTMS</sequence>
<protein>
    <submittedName>
        <fullName evidence="1">Uncharacterized protein</fullName>
    </submittedName>
</protein>
<evidence type="ECO:0000313" key="2">
    <source>
        <dbReference type="Proteomes" id="UP000828390"/>
    </source>
</evidence>
<dbReference type="SMART" id="SM00173">
    <property type="entry name" value="RAS"/>
    <property type="match status" value="1"/>
</dbReference>
<dbReference type="EMBL" id="JAIWYP010000012">
    <property type="protein sequence ID" value="KAH3727716.1"/>
    <property type="molecule type" value="Genomic_DNA"/>
</dbReference>
<dbReference type="Pfam" id="PF00071">
    <property type="entry name" value="Ras"/>
    <property type="match status" value="1"/>
</dbReference>
<dbReference type="SMART" id="SM00175">
    <property type="entry name" value="RAB"/>
    <property type="match status" value="1"/>
</dbReference>
<dbReference type="Gene3D" id="3.40.50.300">
    <property type="entry name" value="P-loop containing nucleotide triphosphate hydrolases"/>
    <property type="match status" value="1"/>
</dbReference>
<dbReference type="PROSITE" id="PS51419">
    <property type="entry name" value="RAB"/>
    <property type="match status" value="1"/>
</dbReference>
<name>A0A9D4CP71_DREPO</name>
<organism evidence="1 2">
    <name type="scientific">Dreissena polymorpha</name>
    <name type="common">Zebra mussel</name>
    <name type="synonym">Mytilus polymorpha</name>
    <dbReference type="NCBI Taxonomy" id="45954"/>
    <lineage>
        <taxon>Eukaryota</taxon>
        <taxon>Metazoa</taxon>
        <taxon>Spiralia</taxon>
        <taxon>Lophotrochozoa</taxon>
        <taxon>Mollusca</taxon>
        <taxon>Bivalvia</taxon>
        <taxon>Autobranchia</taxon>
        <taxon>Heteroconchia</taxon>
        <taxon>Euheterodonta</taxon>
        <taxon>Imparidentia</taxon>
        <taxon>Neoheterodontei</taxon>
        <taxon>Myida</taxon>
        <taxon>Dreissenoidea</taxon>
        <taxon>Dreissenidae</taxon>
        <taxon>Dreissena</taxon>
    </lineage>
</organism>
<dbReference type="InterPro" id="IPR027417">
    <property type="entry name" value="P-loop_NTPase"/>
</dbReference>
<dbReference type="PANTHER" id="PTHR46350">
    <property type="entry name" value="RAS LIKE FAMILY 10 MEMBER B-RELATED"/>
    <property type="match status" value="1"/>
</dbReference>
<reference evidence="1" key="1">
    <citation type="journal article" date="2019" name="bioRxiv">
        <title>The Genome of the Zebra Mussel, Dreissena polymorpha: A Resource for Invasive Species Research.</title>
        <authorList>
            <person name="McCartney M.A."/>
            <person name="Auch B."/>
            <person name="Kono T."/>
            <person name="Mallez S."/>
            <person name="Zhang Y."/>
            <person name="Obille A."/>
            <person name="Becker A."/>
            <person name="Abrahante J.E."/>
            <person name="Garbe J."/>
            <person name="Badalamenti J.P."/>
            <person name="Herman A."/>
            <person name="Mangelson H."/>
            <person name="Liachko I."/>
            <person name="Sullivan S."/>
            <person name="Sone E.D."/>
            <person name="Koren S."/>
            <person name="Silverstein K.A.T."/>
            <person name="Beckman K.B."/>
            <person name="Gohl D.M."/>
        </authorList>
    </citation>
    <scope>NUCLEOTIDE SEQUENCE</scope>
    <source>
        <strain evidence="1">Duluth1</strain>
        <tissue evidence="1">Whole animal</tissue>
    </source>
</reference>
<keyword evidence="2" id="KW-1185">Reference proteome</keyword>
<dbReference type="GO" id="GO:0005525">
    <property type="term" value="F:GTP binding"/>
    <property type="evidence" value="ECO:0007669"/>
    <property type="project" value="InterPro"/>
</dbReference>
<dbReference type="PRINTS" id="PR00449">
    <property type="entry name" value="RASTRNSFRMNG"/>
</dbReference>
<gene>
    <name evidence="1" type="ORF">DPMN_053659</name>
</gene>
<dbReference type="GO" id="GO:0003924">
    <property type="term" value="F:GTPase activity"/>
    <property type="evidence" value="ECO:0007669"/>
    <property type="project" value="InterPro"/>
</dbReference>
<dbReference type="InterPro" id="IPR052661">
    <property type="entry name" value="Ras-like_GTPase_Reg"/>
</dbReference>
<accession>A0A9D4CP71</accession>
<dbReference type="InterPro" id="IPR001806">
    <property type="entry name" value="Small_GTPase"/>
</dbReference>
<dbReference type="SUPFAM" id="SSF52540">
    <property type="entry name" value="P-loop containing nucleoside triphosphate hydrolases"/>
    <property type="match status" value="1"/>
</dbReference>
<proteinExistence type="predicted"/>
<dbReference type="OrthoDB" id="6060069at2759"/>
<comment type="caution">
    <text evidence="1">The sequence shown here is derived from an EMBL/GenBank/DDBJ whole genome shotgun (WGS) entry which is preliminary data.</text>
</comment>
<dbReference type="Proteomes" id="UP000828390">
    <property type="component" value="Unassembled WGS sequence"/>
</dbReference>
<dbReference type="AlphaFoldDB" id="A0A9D4CP71"/>
<reference evidence="1" key="2">
    <citation type="submission" date="2020-11" db="EMBL/GenBank/DDBJ databases">
        <authorList>
            <person name="McCartney M.A."/>
            <person name="Auch B."/>
            <person name="Kono T."/>
            <person name="Mallez S."/>
            <person name="Becker A."/>
            <person name="Gohl D.M."/>
            <person name="Silverstein K.A.T."/>
            <person name="Koren S."/>
            <person name="Bechman K.B."/>
            <person name="Herman A."/>
            <person name="Abrahante J.E."/>
            <person name="Garbe J."/>
        </authorList>
    </citation>
    <scope>NUCLEOTIDE SEQUENCE</scope>
    <source>
        <strain evidence="1">Duluth1</strain>
        <tissue evidence="1">Whole animal</tissue>
    </source>
</reference>
<evidence type="ECO:0000313" key="1">
    <source>
        <dbReference type="EMBL" id="KAH3727716.1"/>
    </source>
</evidence>
<dbReference type="PANTHER" id="PTHR46350:SF2">
    <property type="entry name" value="RAS LIKE FAMILY 10 MEMBER B"/>
    <property type="match status" value="1"/>
</dbReference>